<name>A0A7I8L570_SPIIN</name>
<accession>A0A7I8L570</accession>
<protein>
    <submittedName>
        <fullName evidence="2">Uncharacterized protein</fullName>
    </submittedName>
</protein>
<dbReference type="EMBL" id="LR746273">
    <property type="protein sequence ID" value="CAA7404374.1"/>
    <property type="molecule type" value="Genomic_DNA"/>
</dbReference>
<evidence type="ECO:0000256" key="1">
    <source>
        <dbReference type="SAM" id="MobiDB-lite"/>
    </source>
</evidence>
<dbReference type="Proteomes" id="UP000663760">
    <property type="component" value="Chromosome 10"/>
</dbReference>
<dbReference type="AlphaFoldDB" id="A0A7I8L570"/>
<reference evidence="2" key="1">
    <citation type="submission" date="2020-02" db="EMBL/GenBank/DDBJ databases">
        <authorList>
            <person name="Scholz U."/>
            <person name="Mascher M."/>
            <person name="Fiebig A."/>
        </authorList>
    </citation>
    <scope>NUCLEOTIDE SEQUENCE</scope>
</reference>
<evidence type="ECO:0000313" key="2">
    <source>
        <dbReference type="EMBL" id="CAA7404374.1"/>
    </source>
</evidence>
<sequence>MSHGILWEGVYFYVSFFLERTLMWFSMYLRSVQDLRLLKSIPKIYSKSLIVKVYVNSRVSSSSYRTAEMKRVGDSGSPCPSKSLSSKAPKTSKVFEVRGCFPLLKGEGASLVPSEVRKVEPP</sequence>
<keyword evidence="3" id="KW-1185">Reference proteome</keyword>
<evidence type="ECO:0000313" key="3">
    <source>
        <dbReference type="Proteomes" id="UP000663760"/>
    </source>
</evidence>
<feature type="region of interest" description="Disordered" evidence="1">
    <location>
        <begin position="70"/>
        <end position="91"/>
    </location>
</feature>
<organism evidence="2 3">
    <name type="scientific">Spirodela intermedia</name>
    <name type="common">Intermediate duckweed</name>
    <dbReference type="NCBI Taxonomy" id="51605"/>
    <lineage>
        <taxon>Eukaryota</taxon>
        <taxon>Viridiplantae</taxon>
        <taxon>Streptophyta</taxon>
        <taxon>Embryophyta</taxon>
        <taxon>Tracheophyta</taxon>
        <taxon>Spermatophyta</taxon>
        <taxon>Magnoliopsida</taxon>
        <taxon>Liliopsida</taxon>
        <taxon>Araceae</taxon>
        <taxon>Lemnoideae</taxon>
        <taxon>Spirodela</taxon>
    </lineage>
</organism>
<gene>
    <name evidence="2" type="ORF">SI8410_10015052</name>
</gene>
<proteinExistence type="predicted"/>
<feature type="compositionally biased region" description="Low complexity" evidence="1">
    <location>
        <begin position="75"/>
        <end position="91"/>
    </location>
</feature>